<organism evidence="1 2">
    <name type="scientific">Cucurbita argyrosperma subsp. sororia</name>
    <dbReference type="NCBI Taxonomy" id="37648"/>
    <lineage>
        <taxon>Eukaryota</taxon>
        <taxon>Viridiplantae</taxon>
        <taxon>Streptophyta</taxon>
        <taxon>Embryophyta</taxon>
        <taxon>Tracheophyta</taxon>
        <taxon>Spermatophyta</taxon>
        <taxon>Magnoliopsida</taxon>
        <taxon>eudicotyledons</taxon>
        <taxon>Gunneridae</taxon>
        <taxon>Pentapetalae</taxon>
        <taxon>rosids</taxon>
        <taxon>fabids</taxon>
        <taxon>Cucurbitales</taxon>
        <taxon>Cucurbitaceae</taxon>
        <taxon>Cucurbiteae</taxon>
        <taxon>Cucurbita</taxon>
    </lineage>
</organism>
<accession>A0AAV6NU09</accession>
<keyword evidence="2" id="KW-1185">Reference proteome</keyword>
<evidence type="ECO:0000313" key="1">
    <source>
        <dbReference type="EMBL" id="KAG6603239.1"/>
    </source>
</evidence>
<gene>
    <name evidence="1" type="ORF">SDJN03_03848</name>
</gene>
<comment type="caution">
    <text evidence="1">The sequence shown here is derived from an EMBL/GenBank/DDBJ whole genome shotgun (WGS) entry which is preliminary data.</text>
</comment>
<dbReference type="AlphaFoldDB" id="A0AAV6NU09"/>
<evidence type="ECO:0008006" key="3">
    <source>
        <dbReference type="Google" id="ProtNLM"/>
    </source>
</evidence>
<reference evidence="1 2" key="1">
    <citation type="journal article" date="2021" name="Hortic Res">
        <title>The domestication of Cucurbita argyrosperma as revealed by the genome of its wild relative.</title>
        <authorList>
            <person name="Barrera-Redondo J."/>
            <person name="Sanchez-de la Vega G."/>
            <person name="Aguirre-Liguori J.A."/>
            <person name="Castellanos-Morales G."/>
            <person name="Gutierrez-Guerrero Y.T."/>
            <person name="Aguirre-Dugua X."/>
            <person name="Aguirre-Planter E."/>
            <person name="Tenaillon M.I."/>
            <person name="Lira-Saade R."/>
            <person name="Eguiarte L.E."/>
        </authorList>
    </citation>
    <scope>NUCLEOTIDE SEQUENCE [LARGE SCALE GENOMIC DNA]</scope>
    <source>
        <strain evidence="1">JBR-2021</strain>
    </source>
</reference>
<feature type="non-terminal residue" evidence="1">
    <location>
        <position position="1"/>
    </location>
</feature>
<dbReference type="Proteomes" id="UP000685013">
    <property type="component" value="Chromosome 3"/>
</dbReference>
<dbReference type="EMBL" id="JAGKQH010000003">
    <property type="protein sequence ID" value="KAG6603239.1"/>
    <property type="molecule type" value="Genomic_DNA"/>
</dbReference>
<proteinExistence type="predicted"/>
<protein>
    <recommendedName>
        <fullName evidence="3">Cystatin domain-containing protein</fullName>
    </recommendedName>
</protein>
<sequence>MSIPAVPAKEQWEPILDAGSDPYFEAMGKFAFDHAPHGLGVQRRFHSVVIVEYKVVDGVGKKYRLCLKLVENVVAPHSKKYERLYVAIVLQKDDQSRELVSFDLVDLWPHA</sequence>
<evidence type="ECO:0000313" key="2">
    <source>
        <dbReference type="Proteomes" id="UP000685013"/>
    </source>
</evidence>
<name>A0AAV6NU09_9ROSI</name>